<sequence length="190" mass="21489">MIKPDIIDMEALSAVFEDVGFNDPTRYRWCIAGGFCRDIRVGLTPKDADILVVGVKGDVEAFELAKRISDIVSRYGLGSSEVYHAYGQTAAGMANGDDFAERHYCCIKVQLVGSIPIDILIEKSETLGEAIMNFDCNLNQYAWTPMVKMHRARYFGKQPENELHFLKPVRQSRIDKMTAFYKEHIENVSI</sequence>
<evidence type="ECO:0000313" key="2">
    <source>
        <dbReference type="Proteomes" id="UP000827755"/>
    </source>
</evidence>
<protein>
    <recommendedName>
        <fullName evidence="3">Poly A polymerase head domain-containing protein</fullName>
    </recommendedName>
</protein>
<dbReference type="EMBL" id="OK499982">
    <property type="protein sequence ID" value="UGO47560.1"/>
    <property type="molecule type" value="Genomic_DNA"/>
</dbReference>
<organism evidence="1 2">
    <name type="scientific">Morganella phage vB_MmoP_Lilpapawes</name>
    <dbReference type="NCBI Taxonomy" id="2894803"/>
    <lineage>
        <taxon>Viruses</taxon>
        <taxon>Duplodnaviria</taxon>
        <taxon>Heunggongvirae</taxon>
        <taxon>Uroviricota</taxon>
        <taxon>Caudoviricetes</taxon>
        <taxon>Autographivirales</taxon>
        <taxon>Autotranscriptaviridae</taxon>
        <taxon>Studiervirinae</taxon>
        <taxon>Minipunavirus</taxon>
        <taxon>Minipunavirus lilpapawes</taxon>
    </lineage>
</organism>
<keyword evidence="2" id="KW-1185">Reference proteome</keyword>
<dbReference type="Proteomes" id="UP000827755">
    <property type="component" value="Segment"/>
</dbReference>
<gene>
    <name evidence="1" type="ORF">LILPAPAWES_30</name>
</gene>
<accession>A0AAE8YPN6</accession>
<proteinExistence type="predicted"/>
<reference evidence="1" key="1">
    <citation type="submission" date="2021-10" db="EMBL/GenBank/DDBJ databases">
        <authorList>
            <person name="Larson W."/>
            <person name="Thurgood T.L."/>
            <person name="Rodriguez A."/>
            <person name="Sharma R."/>
            <person name="Kruger J."/>
            <person name="Davis K."/>
            <person name="Findley J."/>
            <person name="Grose J.H."/>
        </authorList>
    </citation>
    <scope>NUCLEOTIDE SEQUENCE</scope>
</reference>
<evidence type="ECO:0008006" key="3">
    <source>
        <dbReference type="Google" id="ProtNLM"/>
    </source>
</evidence>
<name>A0AAE8YPN6_9CAUD</name>
<evidence type="ECO:0000313" key="1">
    <source>
        <dbReference type="EMBL" id="UGO47560.1"/>
    </source>
</evidence>